<protein>
    <submittedName>
        <fullName evidence="2">Uncharacterized protein</fullName>
    </submittedName>
</protein>
<sequence length="56" mass="6260">MALAARHLCAPDRVSAPETRIMAALMYTSPLHSDNYRKHITTRRGSRGTSPLRARP</sequence>
<dbReference type="AlphaFoldDB" id="A0AAV7N3Y3"/>
<keyword evidence="3" id="KW-1185">Reference proteome</keyword>
<dbReference type="EMBL" id="JANPWB010000013">
    <property type="protein sequence ID" value="KAJ1109038.1"/>
    <property type="molecule type" value="Genomic_DNA"/>
</dbReference>
<organism evidence="2 3">
    <name type="scientific">Pleurodeles waltl</name>
    <name type="common">Iberian ribbed newt</name>
    <dbReference type="NCBI Taxonomy" id="8319"/>
    <lineage>
        <taxon>Eukaryota</taxon>
        <taxon>Metazoa</taxon>
        <taxon>Chordata</taxon>
        <taxon>Craniata</taxon>
        <taxon>Vertebrata</taxon>
        <taxon>Euteleostomi</taxon>
        <taxon>Amphibia</taxon>
        <taxon>Batrachia</taxon>
        <taxon>Caudata</taxon>
        <taxon>Salamandroidea</taxon>
        <taxon>Salamandridae</taxon>
        <taxon>Pleurodelinae</taxon>
        <taxon>Pleurodeles</taxon>
    </lineage>
</organism>
<feature type="non-terminal residue" evidence="2">
    <location>
        <position position="56"/>
    </location>
</feature>
<name>A0AAV7N3Y3_PLEWA</name>
<accession>A0AAV7N3Y3</accession>
<comment type="caution">
    <text evidence="2">The sequence shown here is derived from an EMBL/GenBank/DDBJ whole genome shotgun (WGS) entry which is preliminary data.</text>
</comment>
<proteinExistence type="predicted"/>
<evidence type="ECO:0000313" key="2">
    <source>
        <dbReference type="EMBL" id="KAJ1109038.1"/>
    </source>
</evidence>
<reference evidence="2" key="1">
    <citation type="journal article" date="2022" name="bioRxiv">
        <title>Sequencing and chromosome-scale assembly of the giantPleurodeles waltlgenome.</title>
        <authorList>
            <person name="Brown T."/>
            <person name="Elewa A."/>
            <person name="Iarovenko S."/>
            <person name="Subramanian E."/>
            <person name="Araus A.J."/>
            <person name="Petzold A."/>
            <person name="Susuki M."/>
            <person name="Suzuki K.-i.T."/>
            <person name="Hayashi T."/>
            <person name="Toyoda A."/>
            <person name="Oliveira C."/>
            <person name="Osipova E."/>
            <person name="Leigh N.D."/>
            <person name="Simon A."/>
            <person name="Yun M.H."/>
        </authorList>
    </citation>
    <scope>NUCLEOTIDE SEQUENCE</scope>
    <source>
        <strain evidence="2">20211129_DDA</strain>
        <tissue evidence="2">Liver</tissue>
    </source>
</reference>
<dbReference type="Proteomes" id="UP001066276">
    <property type="component" value="Chromosome 9"/>
</dbReference>
<gene>
    <name evidence="2" type="ORF">NDU88_006407</name>
</gene>
<feature type="region of interest" description="Disordered" evidence="1">
    <location>
        <begin position="36"/>
        <end position="56"/>
    </location>
</feature>
<evidence type="ECO:0000256" key="1">
    <source>
        <dbReference type="SAM" id="MobiDB-lite"/>
    </source>
</evidence>
<evidence type="ECO:0000313" key="3">
    <source>
        <dbReference type="Proteomes" id="UP001066276"/>
    </source>
</evidence>